<dbReference type="EMBL" id="NVWI01000001">
    <property type="protein sequence ID" value="PCJ43423.1"/>
    <property type="molecule type" value="Genomic_DNA"/>
</dbReference>
<sequence>MNVKRPYSIDLSAQMAVCDANFIRMLQLLPNLRLGLKREISFTNAFNLNAQELGVQGKDYLFTTIEVIERFKYTSTIRIVNVCERPDIDTGTYYQAPEMLIRMYHDAKTAEVISYQQARHFKAKYPLPNKSMYQADEKEQINFFLSEWLSFCQKEGLCSSASLAENLPTRTAA</sequence>
<dbReference type="PANTHER" id="PTHR38774:SF1">
    <property type="entry name" value="CYTOPLASMIC PROTEIN"/>
    <property type="match status" value="1"/>
</dbReference>
<evidence type="ECO:0000313" key="2">
    <source>
        <dbReference type="Proteomes" id="UP000228987"/>
    </source>
</evidence>
<dbReference type="PANTHER" id="PTHR38774">
    <property type="entry name" value="CYTOPLASMIC PROTEIN-RELATED"/>
    <property type="match status" value="1"/>
</dbReference>
<evidence type="ECO:0008006" key="3">
    <source>
        <dbReference type="Google" id="ProtNLM"/>
    </source>
</evidence>
<dbReference type="AlphaFoldDB" id="A0A2A5CI38"/>
<dbReference type="Pfam" id="PF06853">
    <property type="entry name" value="DUF1249"/>
    <property type="match status" value="1"/>
</dbReference>
<accession>A0A2A5CI38</accession>
<evidence type="ECO:0000313" key="1">
    <source>
        <dbReference type="EMBL" id="PCJ43423.1"/>
    </source>
</evidence>
<comment type="caution">
    <text evidence="1">The sequence shown here is derived from an EMBL/GenBank/DDBJ whole genome shotgun (WGS) entry which is preliminary data.</text>
</comment>
<proteinExistence type="predicted"/>
<protein>
    <recommendedName>
        <fullName evidence="3">Cytoplasmic protein</fullName>
    </recommendedName>
</protein>
<dbReference type="Proteomes" id="UP000228987">
    <property type="component" value="Unassembled WGS sequence"/>
</dbReference>
<name>A0A2A5CI38_9GAMM</name>
<gene>
    <name evidence="1" type="ORF">COA71_00690</name>
</gene>
<dbReference type="InterPro" id="IPR009659">
    <property type="entry name" value="DUF1249"/>
</dbReference>
<reference evidence="2" key="1">
    <citation type="submission" date="2017-08" db="EMBL/GenBank/DDBJ databases">
        <title>A dynamic microbial community with high functional redundancy inhabits the cold, oxic subseafloor aquifer.</title>
        <authorList>
            <person name="Tully B.J."/>
            <person name="Wheat C.G."/>
            <person name="Glazer B.T."/>
            <person name="Huber J.A."/>
        </authorList>
    </citation>
    <scope>NUCLEOTIDE SEQUENCE [LARGE SCALE GENOMIC DNA]</scope>
</reference>
<organism evidence="1 2">
    <name type="scientific">SAR86 cluster bacterium</name>
    <dbReference type="NCBI Taxonomy" id="2030880"/>
    <lineage>
        <taxon>Bacteria</taxon>
        <taxon>Pseudomonadati</taxon>
        <taxon>Pseudomonadota</taxon>
        <taxon>Gammaproteobacteria</taxon>
        <taxon>SAR86 cluster</taxon>
    </lineage>
</organism>